<evidence type="ECO:0000259" key="5">
    <source>
        <dbReference type="Pfam" id="PF20778"/>
    </source>
</evidence>
<accession>A0A5J5F7L7</accession>
<evidence type="ECO:0000259" key="2">
    <source>
        <dbReference type="Pfam" id="PF14611"/>
    </source>
</evidence>
<dbReference type="Pfam" id="PF14611">
    <property type="entry name" value="KH_SLS1_1"/>
    <property type="match status" value="1"/>
</dbReference>
<dbReference type="InterPro" id="IPR048400">
    <property type="entry name" value="SLS1_N"/>
</dbReference>
<dbReference type="Pfam" id="PF20776">
    <property type="entry name" value="SLS1_N"/>
    <property type="match status" value="1"/>
</dbReference>
<dbReference type="Pfam" id="PF20777">
    <property type="entry name" value="KH_SLS1_2"/>
    <property type="match status" value="1"/>
</dbReference>
<dbReference type="Proteomes" id="UP000326924">
    <property type="component" value="Unassembled WGS sequence"/>
</dbReference>
<organism evidence="6 7">
    <name type="scientific">Sphaerosporella brunnea</name>
    <dbReference type="NCBI Taxonomy" id="1250544"/>
    <lineage>
        <taxon>Eukaryota</taxon>
        <taxon>Fungi</taxon>
        <taxon>Dikarya</taxon>
        <taxon>Ascomycota</taxon>
        <taxon>Pezizomycotina</taxon>
        <taxon>Pezizomycetes</taxon>
        <taxon>Pezizales</taxon>
        <taxon>Pyronemataceae</taxon>
        <taxon>Sphaerosporella</taxon>
    </lineage>
</organism>
<evidence type="ECO:0000259" key="4">
    <source>
        <dbReference type="Pfam" id="PF20777"/>
    </source>
</evidence>
<evidence type="ECO:0000313" key="6">
    <source>
        <dbReference type="EMBL" id="KAA8912706.1"/>
    </source>
</evidence>
<dbReference type="GO" id="GO:0005743">
    <property type="term" value="C:mitochondrial inner membrane"/>
    <property type="evidence" value="ECO:0007669"/>
    <property type="project" value="InterPro"/>
</dbReference>
<dbReference type="InterPro" id="IPR048401">
    <property type="entry name" value="SLS1_C"/>
</dbReference>
<evidence type="ECO:0000313" key="7">
    <source>
        <dbReference type="Proteomes" id="UP000326924"/>
    </source>
</evidence>
<keyword evidence="7" id="KW-1185">Reference proteome</keyword>
<feature type="region of interest" description="Disordered" evidence="1">
    <location>
        <begin position="737"/>
        <end position="763"/>
    </location>
</feature>
<feature type="compositionally biased region" description="Basic residues" evidence="1">
    <location>
        <begin position="753"/>
        <end position="763"/>
    </location>
</feature>
<feature type="domain" description="SLS1 N-terminal" evidence="3">
    <location>
        <begin position="97"/>
        <end position="185"/>
    </location>
</feature>
<feature type="region of interest" description="Disordered" evidence="1">
    <location>
        <begin position="32"/>
        <end position="54"/>
    </location>
</feature>
<dbReference type="InParanoid" id="A0A5J5F7L7"/>
<evidence type="ECO:0000256" key="1">
    <source>
        <dbReference type="SAM" id="MobiDB-lite"/>
    </source>
</evidence>
<dbReference type="EMBL" id="VXIS01000020">
    <property type="protein sequence ID" value="KAA8912706.1"/>
    <property type="molecule type" value="Genomic_DNA"/>
</dbReference>
<sequence>MPPPTAGSLFAVCCRCQFRAVLPRRTAMLRPHRFASSSSASTPPPEQAPKTKAGQQLIVLPPPRARVAELPKAPMISPLDVMQLAELQNVVLTYHKEVTLDATQMEISLSRPLSAARVSKERYKQLYNQLAAAFNLTQLRDYYDNAPLTTPSGSRKKEPAFELKRYAPKAEVLNAIMKDRWEMEISEEIAEREDVIIDKEMQVTRREIFFLIGEDGRILRDWTQECSARITVNVAKSLLTLSASQVSIETIENKLSHLLSTIISEEFDLTGISRIVSFSEDSIPVIARMTNTYIERVDDTKLRISGLDSKRASMDDARRLLLVATNIPFRKKEALLYSPPPTGTSSSALYPASELMSLPWTYRNRQWGRFKVARPKEAVGGSQAPLKPFEMVLKTIKGDRGYLNLLPECLEHLSGTFSEDAHERGLQSEFEATLGHLLYEINTDDYNFRAERYETGLETFVEKSQRKQRLLCTMFPGIPAFTQDPIRRADFTIPAPALTGASTKEYFQLRFMPSPWARPTTFERYPTLRMTADIQENGELQLPALYALGLESSVDLMLPTGPCDIRFTRRDEVPLGVRELEEIEALGSGVEKSEWERFMAASALNIYQNPQLFCSPTLKVHIPQWMVGKPTPISPHIAEGQPVEYVFTGLEYRRMVSLKENGYVLTRTVVEGGISGGRRTEVKLVYAPIPAAASDPEKLERLPPNTPVTDTRFMAFCEVAISMLQNVEGHRIQAAREGLESSKNTKNYAAGHGHQRHLHNKEL</sequence>
<feature type="domain" description="SLS1 first KH" evidence="2">
    <location>
        <begin position="195"/>
        <end position="262"/>
    </location>
</feature>
<name>A0A5J5F7L7_9PEZI</name>
<dbReference type="Pfam" id="PF20778">
    <property type="entry name" value="SLS1_C"/>
    <property type="match status" value="1"/>
</dbReference>
<dbReference type="InterPro" id="IPR048748">
    <property type="entry name" value="SLS1_KH2"/>
</dbReference>
<comment type="caution">
    <text evidence="6">The sequence shown here is derived from an EMBL/GenBank/DDBJ whole genome shotgun (WGS) entry which is preliminary data.</text>
</comment>
<proteinExistence type="predicted"/>
<feature type="domain" description="SLS1 C-terminal" evidence="5">
    <location>
        <begin position="357"/>
        <end position="697"/>
    </location>
</feature>
<feature type="domain" description="SLS1 second KH" evidence="4">
    <location>
        <begin position="266"/>
        <end position="324"/>
    </location>
</feature>
<dbReference type="OrthoDB" id="5392646at2759"/>
<dbReference type="InterPro" id="IPR032741">
    <property type="entry name" value="Sls1_KH-1"/>
</dbReference>
<protein>
    <submittedName>
        <fullName evidence="6">Mitochondrial inner-membrane-bound regulator-domain-containing protein</fullName>
    </submittedName>
</protein>
<dbReference type="AlphaFoldDB" id="A0A5J5F7L7"/>
<gene>
    <name evidence="6" type="ORF">FN846DRAFT_252328</name>
</gene>
<evidence type="ECO:0000259" key="3">
    <source>
        <dbReference type="Pfam" id="PF20776"/>
    </source>
</evidence>
<reference evidence="6 7" key="1">
    <citation type="submission" date="2019-09" db="EMBL/GenBank/DDBJ databases">
        <title>Draft genome of the ectomycorrhizal ascomycete Sphaerosporella brunnea.</title>
        <authorList>
            <consortium name="DOE Joint Genome Institute"/>
            <person name="Benucci G.M."/>
            <person name="Marozzi G."/>
            <person name="Antonielli L."/>
            <person name="Sanchez S."/>
            <person name="Marco P."/>
            <person name="Wang X."/>
            <person name="Falini L.B."/>
            <person name="Barry K."/>
            <person name="Haridas S."/>
            <person name="Lipzen A."/>
            <person name="Labutti K."/>
            <person name="Grigoriev I.V."/>
            <person name="Murat C."/>
            <person name="Martin F."/>
            <person name="Albertini E."/>
            <person name="Donnini D."/>
            <person name="Bonito G."/>
        </authorList>
    </citation>
    <scope>NUCLEOTIDE SEQUENCE [LARGE SCALE GENOMIC DNA]</scope>
    <source>
        <strain evidence="6 7">Sb_GMNB300</strain>
    </source>
</reference>